<protein>
    <submittedName>
        <fullName evidence="1">Uncharacterized protein</fullName>
    </submittedName>
</protein>
<accession>I2BFM5</accession>
<evidence type="ECO:0000313" key="6">
    <source>
        <dbReference type="Proteomes" id="UP000149504"/>
    </source>
</evidence>
<dbReference type="Proteomes" id="UP000149504">
    <property type="component" value="Segment"/>
</dbReference>
<proteinExistence type="predicted"/>
<gene>
    <name evidence="1" type="primary">45R</name>
</gene>
<dbReference type="RefSeq" id="YP_006347636.1">
    <property type="nucleotide sequence ID" value="NC_017940.1"/>
</dbReference>
<name>I2BFM5_9VIRU</name>
<dbReference type="GeneID" id="12977994"/>
<reference evidence="1 4" key="1">
    <citation type="journal article" date="2012" name="J. Virol.">
        <title>Complete genome sequence of European sheatfish virus.</title>
        <authorList>
            <person name="Lopez-Bueno A."/>
            <person name="Mavian C."/>
            <person name="Alcami A."/>
            <person name="Alejo A."/>
        </authorList>
    </citation>
    <scope>NUCLEOTIDE SEQUENCE [LARGE SCALE GENOMIC DNA]</scope>
    <source>
        <strain evidence="1">Valdeolmos</strain>
    </source>
</reference>
<evidence type="ECO:0000313" key="5">
    <source>
        <dbReference type="Proteomes" id="UP000149128"/>
    </source>
</evidence>
<dbReference type="EMBL" id="KT989884">
    <property type="protein sequence ID" value="AMZ04874.1"/>
    <property type="molecule type" value="Genomic_DNA"/>
</dbReference>
<dbReference type="EMBL" id="JQ724856">
    <property type="protein sequence ID" value="AFJ52328.1"/>
    <property type="molecule type" value="Genomic_DNA"/>
</dbReference>
<evidence type="ECO:0000313" key="4">
    <source>
        <dbReference type="Proteomes" id="UP000118593"/>
    </source>
</evidence>
<evidence type="ECO:0000313" key="2">
    <source>
        <dbReference type="EMBL" id="AMZ04874.1"/>
    </source>
</evidence>
<reference evidence="2" key="3">
    <citation type="journal article" date="2016" name="Infect. Genet. Evol.">
        <title>Whole genome sequencing and phylogenetic characterization of brown bullhead (Ameiurus nebulosus) origin ranavirus strains from independent disease outbreaks.</title>
        <authorList>
            <person name="Feher E."/>
            <person name="Doszpoly A."/>
            <person name="Horvath B."/>
            <person name="Marton S."/>
            <person name="Forro B."/>
            <person name="Farkas S.L."/>
            <person name="Banyai K."/>
            <person name="Juhasz T."/>
        </authorList>
    </citation>
    <scope>NUCLEOTIDE SEQUENCE</scope>
    <source>
        <strain evidence="2">13051/2012</strain>
        <strain evidence="3">14612/2012</strain>
    </source>
</reference>
<dbReference type="Proteomes" id="UP000118593">
    <property type="component" value="Segment"/>
</dbReference>
<evidence type="ECO:0000313" key="1">
    <source>
        <dbReference type="EMBL" id="AFJ52328.1"/>
    </source>
</evidence>
<dbReference type="Proteomes" id="UP000149128">
    <property type="component" value="Segment"/>
</dbReference>
<evidence type="ECO:0000313" key="3">
    <source>
        <dbReference type="EMBL" id="AMZ05010.1"/>
    </source>
</evidence>
<dbReference type="KEGG" id="vg:12977994"/>
<sequence>MRDYLKITIHIFTLLKPLSERYSFREILFQRDTLSERIYKCRYPLRGNNISDNTV</sequence>
<dbReference type="EMBL" id="KT989885">
    <property type="protein sequence ID" value="AMZ05010.1"/>
    <property type="molecule type" value="Genomic_DNA"/>
</dbReference>
<organism evidence="1 4">
    <name type="scientific">European catfish virus</name>
    <dbReference type="NCBI Taxonomy" id="84739"/>
    <lineage>
        <taxon>Viruses</taxon>
        <taxon>Varidnaviria</taxon>
        <taxon>Bamfordvirae</taxon>
        <taxon>Nucleocytoviricota</taxon>
        <taxon>Megaviricetes</taxon>
        <taxon>Pimascovirales</taxon>
        <taxon>Pimascovirales incertae sedis</taxon>
        <taxon>Iridoviridae</taxon>
        <taxon>Alphairidovirinae</taxon>
        <taxon>Ranavirus</taxon>
        <taxon>Ranavirus perca1</taxon>
        <taxon>Epizootic haematopoietic necrosis virus</taxon>
    </lineage>
</organism>
<reference evidence="5 6" key="2">
    <citation type="submission" date="2015-11" db="EMBL/GenBank/DDBJ databases">
        <authorList>
            <person name="Horvath B."/>
        </authorList>
    </citation>
    <scope>NUCLEOTIDE SEQUENCE [LARGE SCALE GENOMIC DNA]</scope>
</reference>